<comment type="caution">
    <text evidence="5">The sequence shown here is derived from an EMBL/GenBank/DDBJ whole genome shotgun (WGS) entry which is preliminary data.</text>
</comment>
<evidence type="ECO:0000256" key="2">
    <source>
        <dbReference type="SAM" id="MobiDB-lite"/>
    </source>
</evidence>
<dbReference type="GO" id="GO:0000184">
    <property type="term" value="P:nuclear-transcribed mRNA catabolic process, nonsense-mediated decay"/>
    <property type="evidence" value="ECO:0007669"/>
    <property type="project" value="TreeGrafter"/>
</dbReference>
<feature type="domain" description="MIF4G-like type 1" evidence="3">
    <location>
        <begin position="599"/>
        <end position="739"/>
    </location>
</feature>
<name>A0AAV5R4Z3_PICKL</name>
<feature type="compositionally biased region" description="Low complexity" evidence="2">
    <location>
        <begin position="40"/>
        <end position="61"/>
    </location>
</feature>
<dbReference type="GO" id="GO:0006406">
    <property type="term" value="P:mRNA export from nucleus"/>
    <property type="evidence" value="ECO:0007669"/>
    <property type="project" value="InterPro"/>
</dbReference>
<feature type="domain" description="MIF4G-like type 2" evidence="4">
    <location>
        <begin position="933"/>
        <end position="1200"/>
    </location>
</feature>
<dbReference type="InterPro" id="IPR027159">
    <property type="entry name" value="CBP80"/>
</dbReference>
<reference evidence="5 6" key="1">
    <citation type="journal article" date="2023" name="Elife">
        <title>Identification of key yeast species and microbe-microbe interactions impacting larval growth of Drosophila in the wild.</title>
        <authorList>
            <person name="Mure A."/>
            <person name="Sugiura Y."/>
            <person name="Maeda R."/>
            <person name="Honda K."/>
            <person name="Sakurai N."/>
            <person name="Takahashi Y."/>
            <person name="Watada M."/>
            <person name="Katoh T."/>
            <person name="Gotoh A."/>
            <person name="Gotoh Y."/>
            <person name="Taniguchi I."/>
            <person name="Nakamura K."/>
            <person name="Hayashi T."/>
            <person name="Katayama T."/>
            <person name="Uemura T."/>
            <person name="Hattori Y."/>
        </authorList>
    </citation>
    <scope>NUCLEOTIDE SEQUENCE [LARGE SCALE GENOMIC DNA]</scope>
    <source>
        <strain evidence="5 6">PK-24</strain>
    </source>
</reference>
<accession>A0AAV5R4Z3</accession>
<dbReference type="Gene3D" id="1.25.40.180">
    <property type="match status" value="3"/>
</dbReference>
<feature type="compositionally biased region" description="Basic and acidic residues" evidence="2">
    <location>
        <begin position="485"/>
        <end position="527"/>
    </location>
</feature>
<keyword evidence="1" id="KW-0175">Coiled coil</keyword>
<feature type="domain" description="MIF4G-like type 1" evidence="3">
    <location>
        <begin position="768"/>
        <end position="853"/>
    </location>
</feature>
<dbReference type="AlphaFoldDB" id="A0AAV5R4Z3"/>
<dbReference type="Proteomes" id="UP001378960">
    <property type="component" value="Unassembled WGS sequence"/>
</dbReference>
<dbReference type="PANTHER" id="PTHR12412:SF2">
    <property type="entry name" value="NUCLEAR CAP-BINDING PROTEIN SUBUNIT 1"/>
    <property type="match status" value="1"/>
</dbReference>
<feature type="compositionally biased region" description="Low complexity" evidence="2">
    <location>
        <begin position="75"/>
        <end position="118"/>
    </location>
</feature>
<dbReference type="Pfam" id="PF09088">
    <property type="entry name" value="MIF4G_like"/>
    <property type="match status" value="2"/>
</dbReference>
<feature type="region of interest" description="Disordered" evidence="2">
    <location>
        <begin position="75"/>
        <end position="144"/>
    </location>
</feature>
<dbReference type="Pfam" id="PF09090">
    <property type="entry name" value="MIF4G_like_2"/>
    <property type="match status" value="1"/>
</dbReference>
<evidence type="ECO:0000313" key="5">
    <source>
        <dbReference type="EMBL" id="GMM46341.1"/>
    </source>
</evidence>
<protein>
    <submittedName>
        <fullName evidence="5">Sto1 protein</fullName>
    </submittedName>
</protein>
<feature type="compositionally biased region" description="Acidic residues" evidence="2">
    <location>
        <begin position="1107"/>
        <end position="1128"/>
    </location>
</feature>
<evidence type="ECO:0000259" key="4">
    <source>
        <dbReference type="Pfam" id="PF09090"/>
    </source>
</evidence>
<proteinExistence type="predicted"/>
<feature type="region of interest" description="Disordered" evidence="2">
    <location>
        <begin position="485"/>
        <end position="535"/>
    </location>
</feature>
<dbReference type="GO" id="GO:0003729">
    <property type="term" value="F:mRNA binding"/>
    <property type="evidence" value="ECO:0007669"/>
    <property type="project" value="TreeGrafter"/>
</dbReference>
<dbReference type="InterPro" id="IPR015174">
    <property type="entry name" value="MIF4G-like_typ-2"/>
</dbReference>
<feature type="region of interest" description="Disordered" evidence="2">
    <location>
        <begin position="1107"/>
        <end position="1129"/>
    </location>
</feature>
<dbReference type="PANTHER" id="PTHR12412">
    <property type="entry name" value="CAP BINDING PROTEIN"/>
    <property type="match status" value="1"/>
</dbReference>
<sequence>MSDDRSRKRGRSDEDDGYYPSNEFSGEYPPPNGDYPPQEGYNNNNNQGYNQNNYQGNYQGNYRGGYQGGHYGGYQNRYQNRYQGGYQNNYGGNNNGYNNYPPPQLQQHQLPPQQQQPPVYEHKYNQYNQGQPPVGDYNQGNMYNQGFQPQQQQAPPYADAPQAYASGTNNIPVGAPMPVQAPVRESFAGIGGRNNKREYYQPQEEFNKVTELCSRLEFLGDSAFETKMLLTQSSETLAFCWNDLEFKKKLLQYLGAVIYEMPHKSVIFSGLILLSNSKNGDVGKDFIDWLKHRIDEVFNAMVEDSNDNFTSKSEMAHLKSWNVIVTLLRMIGLLSSIIVDFDEIITFTNKLIEFAIELQNNNENRSGLAELIFYEVVIGIPFYLVNDQSNVELKNKLRELINNASKFQVKDGECEFDDDYYKPINSNNGSIVKMSDILRNVCEATESYLDDMSLFMDVASFVDPLIETVLVERGIKIAKVEAERKKAAGETEEKKENDEVNKEQDNDDDYKPNEGEKMDDDDKPKEETNEDEKLEIEEQFVSKHSIGEIEVPSYEVLNRYQDFSKFASDVDKIWLHPRYFINLFPFESTRQQLELETSPSLNSYISMILNDDIINVLFKLEYNRITCSKHLLNFQAYYNHKKFAKPNSPLDKLLIIKDLNKGIDFDLIKNLEESTDFEEEAKQQMINSAKKIQEEYEKGFTSTWKMEEIVLKNIINLAFLLPDSSLTLLYFESLIADTCGRNWTLSKRNANNVGGNNNNDILIFSKLVGDIFRYFYNNVEELEFVNINKFINWFLFQISNFKFEWAWEEWVNNINELGEAEQNYNARIYFIKNVIHKELLINNYKFIKNNTLPKEFQRYANLSLKTKEELIEYDIKFFGKSFADNNTINPFDSIEGENGNGLDDNELNKNYEHYSTEAIVETNTETFKLFDNYLFNHDEHPYNENCRDIYMNLENIEASIELFEELINKLRERVENESEESKIVENSDEYIITVIIQSICLIGSRSFSVFEESLKKVFGEKLKFVLDSIDNDMKEEWIIEAVLRIWNNEPRIGLLFIEKLNKFGVLDTFTIIRKVWNLSSDRLLPLSELYVSEFLENLIEGEIYYEEDESDDTDSNANEGENEEEEEYVEKVNEESFEKYKDTIKFNFEIAIEKMNEMYIEVENGLAIKDLKTLKAGDEDYKWGVKNMFGLLKKYIFKYGKDIGNEGEIENILSGLDNEEIRNELIRLNKQLLV</sequence>
<dbReference type="GO" id="GO:0005846">
    <property type="term" value="C:nuclear cap binding complex"/>
    <property type="evidence" value="ECO:0007669"/>
    <property type="project" value="InterPro"/>
</dbReference>
<dbReference type="InterPro" id="IPR015172">
    <property type="entry name" value="MIF4G-like_typ-1"/>
</dbReference>
<dbReference type="GO" id="GO:0000339">
    <property type="term" value="F:RNA cap binding"/>
    <property type="evidence" value="ECO:0007669"/>
    <property type="project" value="InterPro"/>
</dbReference>
<evidence type="ECO:0000313" key="6">
    <source>
        <dbReference type="Proteomes" id="UP001378960"/>
    </source>
</evidence>
<feature type="coiled-coil region" evidence="1">
    <location>
        <begin position="953"/>
        <end position="987"/>
    </location>
</feature>
<organism evidence="5 6">
    <name type="scientific">Pichia kluyveri</name>
    <name type="common">Yeast</name>
    <dbReference type="NCBI Taxonomy" id="36015"/>
    <lineage>
        <taxon>Eukaryota</taxon>
        <taxon>Fungi</taxon>
        <taxon>Dikarya</taxon>
        <taxon>Ascomycota</taxon>
        <taxon>Saccharomycotina</taxon>
        <taxon>Pichiomycetes</taxon>
        <taxon>Pichiales</taxon>
        <taxon>Pichiaceae</taxon>
        <taxon>Pichia</taxon>
    </lineage>
</organism>
<evidence type="ECO:0000256" key="1">
    <source>
        <dbReference type="SAM" id="Coils"/>
    </source>
</evidence>
<dbReference type="GO" id="GO:0005634">
    <property type="term" value="C:nucleus"/>
    <property type="evidence" value="ECO:0007669"/>
    <property type="project" value="TreeGrafter"/>
</dbReference>
<evidence type="ECO:0000259" key="3">
    <source>
        <dbReference type="Pfam" id="PF09088"/>
    </source>
</evidence>
<dbReference type="SUPFAM" id="SSF48371">
    <property type="entry name" value="ARM repeat"/>
    <property type="match status" value="3"/>
</dbReference>
<dbReference type="EMBL" id="BTGB01000003">
    <property type="protein sequence ID" value="GMM46341.1"/>
    <property type="molecule type" value="Genomic_DNA"/>
</dbReference>
<keyword evidence="6" id="KW-1185">Reference proteome</keyword>
<gene>
    <name evidence="5" type="ORF">DAPK24_029160</name>
</gene>
<dbReference type="InterPro" id="IPR016024">
    <property type="entry name" value="ARM-type_fold"/>
</dbReference>
<feature type="region of interest" description="Disordered" evidence="2">
    <location>
        <begin position="1"/>
        <end position="62"/>
    </location>
</feature>